<evidence type="ECO:0000256" key="6">
    <source>
        <dbReference type="SAM" id="Phobius"/>
    </source>
</evidence>
<keyword evidence="3 6" id="KW-0812">Transmembrane</keyword>
<dbReference type="PANTHER" id="PTHR48041">
    <property type="entry name" value="ABC TRANSPORTER G FAMILY MEMBER 28"/>
    <property type="match status" value="1"/>
</dbReference>
<evidence type="ECO:0000313" key="8">
    <source>
        <dbReference type="EMBL" id="CAE0371750.1"/>
    </source>
</evidence>
<dbReference type="InterPro" id="IPR050352">
    <property type="entry name" value="ABCG_transporters"/>
</dbReference>
<keyword evidence="5 6" id="KW-0472">Membrane</keyword>
<feature type="transmembrane region" description="Helical" evidence="6">
    <location>
        <begin position="384"/>
        <end position="401"/>
    </location>
</feature>
<dbReference type="GO" id="GO:0005886">
    <property type="term" value="C:plasma membrane"/>
    <property type="evidence" value="ECO:0007669"/>
    <property type="project" value="TreeGrafter"/>
</dbReference>
<keyword evidence="2" id="KW-0813">Transport</keyword>
<evidence type="ECO:0000256" key="1">
    <source>
        <dbReference type="ARBA" id="ARBA00004141"/>
    </source>
</evidence>
<evidence type="ECO:0000256" key="5">
    <source>
        <dbReference type="ARBA" id="ARBA00023136"/>
    </source>
</evidence>
<sequence length="630" mass="69923">MELGHADECNSTRLGQDNIELSWIDIEIYVGKKKWRKKKKKNANTHQLLPTSATASHEDDDGLKCALESCSGRLLTGELLAILGPSGAGKSSLLSVLGSRPQLGVDGYYNGKIKINGNPLDTESRREIAFVLQRDIFFDSLTVREELNFSARLKLHHLGSDERNKRINTVIKALGLDSVLDSKIGSSIERGLSGGETTRLKIGVDFFLSEARLALLDEPLTGLDASRAYSVLRALAQRCTDDNAGIMLSIHQPSSKLFILFDRLLLMAPGGRIVYNGKASAASEYLASIGQPCPANWNPPDHFIEIVSLDGEDDDTSKDMTTKKIQIAALVQAWNAYSSSFVRDEDRTLTKVLSPSVKAPFSIQLEALTRRAFVTAKGTVLKPLDWILVLSLASIWGWLFFDVGRTAKKRGRHAADIVSIIFFFVAQFSWGPAFQQVTSFPAERDVLTKELASQTYSIEAWFISKQIAEIPVSTLLPLAFYIVVFPLVGLPIMSLPATYAVTLLHSWVSTSLAVALSAIVFDTERTTTVLIIIMVYLMCCGGFFIDMNGQPVAISWVRFTSYWYYACGLFLKIIALPYDNQSKDIHKEIHSYSFSTFSIMTDIFILCSWGIAFRLIAYIGLKTSRKIRFS</sequence>
<dbReference type="SUPFAM" id="SSF52540">
    <property type="entry name" value="P-loop containing nucleoside triphosphate hydrolases"/>
    <property type="match status" value="1"/>
</dbReference>
<dbReference type="Pfam" id="PF19055">
    <property type="entry name" value="ABC2_membrane_7"/>
    <property type="match status" value="1"/>
</dbReference>
<evidence type="ECO:0000256" key="2">
    <source>
        <dbReference type="ARBA" id="ARBA00022448"/>
    </source>
</evidence>
<dbReference type="PANTHER" id="PTHR48041:SF63">
    <property type="entry name" value="EARLY GENE AT 23, ISOFORM C"/>
    <property type="match status" value="1"/>
</dbReference>
<dbReference type="InterPro" id="IPR043926">
    <property type="entry name" value="ABCG_dom"/>
</dbReference>
<feature type="transmembrane region" description="Helical" evidence="6">
    <location>
        <begin position="598"/>
        <end position="621"/>
    </location>
</feature>
<dbReference type="Pfam" id="PF01061">
    <property type="entry name" value="ABC2_membrane"/>
    <property type="match status" value="1"/>
</dbReference>
<dbReference type="InterPro" id="IPR027417">
    <property type="entry name" value="P-loop_NTPase"/>
</dbReference>
<proteinExistence type="predicted"/>
<reference evidence="8" key="1">
    <citation type="submission" date="2021-01" db="EMBL/GenBank/DDBJ databases">
        <authorList>
            <person name="Corre E."/>
            <person name="Pelletier E."/>
            <person name="Niang G."/>
            <person name="Scheremetjew M."/>
            <person name="Finn R."/>
            <person name="Kale V."/>
            <person name="Holt S."/>
            <person name="Cochrane G."/>
            <person name="Meng A."/>
            <person name="Brown T."/>
            <person name="Cohen L."/>
        </authorList>
    </citation>
    <scope>NUCLEOTIDE SEQUENCE</scope>
    <source>
        <strain evidence="8">CCMP1510</strain>
    </source>
</reference>
<dbReference type="EMBL" id="HBIJ01019094">
    <property type="protein sequence ID" value="CAE0371750.1"/>
    <property type="molecule type" value="Transcribed_RNA"/>
</dbReference>
<comment type="subcellular location">
    <subcellularLocation>
        <location evidence="1">Membrane</location>
        <topology evidence="1">Multi-pass membrane protein</topology>
    </subcellularLocation>
</comment>
<dbReference type="AlphaFoldDB" id="A0A7S3K3G8"/>
<dbReference type="Pfam" id="PF00005">
    <property type="entry name" value="ABC_tran"/>
    <property type="match status" value="1"/>
</dbReference>
<dbReference type="Gene3D" id="3.40.50.300">
    <property type="entry name" value="P-loop containing nucleotide triphosphate hydrolases"/>
    <property type="match status" value="1"/>
</dbReference>
<dbReference type="GO" id="GO:0005524">
    <property type="term" value="F:ATP binding"/>
    <property type="evidence" value="ECO:0007669"/>
    <property type="project" value="InterPro"/>
</dbReference>
<dbReference type="InterPro" id="IPR003439">
    <property type="entry name" value="ABC_transporter-like_ATP-bd"/>
</dbReference>
<gene>
    <name evidence="8" type="ORF">ALAG00032_LOCUS12532</name>
</gene>
<organism evidence="8">
    <name type="scientific">Aureoumbra lagunensis</name>
    <dbReference type="NCBI Taxonomy" id="44058"/>
    <lineage>
        <taxon>Eukaryota</taxon>
        <taxon>Sar</taxon>
        <taxon>Stramenopiles</taxon>
        <taxon>Ochrophyta</taxon>
        <taxon>Pelagophyceae</taxon>
        <taxon>Pelagomonadales</taxon>
        <taxon>Aureoumbra</taxon>
    </lineage>
</organism>
<evidence type="ECO:0000256" key="3">
    <source>
        <dbReference type="ARBA" id="ARBA00022692"/>
    </source>
</evidence>
<feature type="transmembrane region" description="Helical" evidence="6">
    <location>
        <begin position="497"/>
        <end position="521"/>
    </location>
</feature>
<dbReference type="GO" id="GO:0140359">
    <property type="term" value="F:ABC-type transporter activity"/>
    <property type="evidence" value="ECO:0007669"/>
    <property type="project" value="InterPro"/>
</dbReference>
<feature type="transmembrane region" description="Helical" evidence="6">
    <location>
        <begin position="527"/>
        <end position="547"/>
    </location>
</feature>
<feature type="transmembrane region" description="Helical" evidence="6">
    <location>
        <begin position="470"/>
        <end position="490"/>
    </location>
</feature>
<dbReference type="PROSITE" id="PS50893">
    <property type="entry name" value="ABC_TRANSPORTER_2"/>
    <property type="match status" value="1"/>
</dbReference>
<keyword evidence="4 6" id="KW-1133">Transmembrane helix</keyword>
<feature type="transmembrane region" description="Helical" evidence="6">
    <location>
        <begin position="413"/>
        <end position="430"/>
    </location>
</feature>
<dbReference type="InterPro" id="IPR013525">
    <property type="entry name" value="ABC2_TM"/>
</dbReference>
<name>A0A7S3K3G8_9STRA</name>
<protein>
    <recommendedName>
        <fullName evidence="7">ABC transporter domain-containing protein</fullName>
    </recommendedName>
</protein>
<accession>A0A7S3K3G8</accession>
<evidence type="ECO:0000259" key="7">
    <source>
        <dbReference type="PROSITE" id="PS50893"/>
    </source>
</evidence>
<dbReference type="GO" id="GO:0016887">
    <property type="term" value="F:ATP hydrolysis activity"/>
    <property type="evidence" value="ECO:0007669"/>
    <property type="project" value="InterPro"/>
</dbReference>
<evidence type="ECO:0000256" key="4">
    <source>
        <dbReference type="ARBA" id="ARBA00022989"/>
    </source>
</evidence>
<feature type="transmembrane region" description="Helical" evidence="6">
    <location>
        <begin position="559"/>
        <end position="578"/>
    </location>
</feature>
<feature type="domain" description="ABC transporter" evidence="7">
    <location>
        <begin position="48"/>
        <end position="295"/>
    </location>
</feature>